<proteinExistence type="predicted"/>
<dbReference type="InterPro" id="IPR016024">
    <property type="entry name" value="ARM-type_fold"/>
</dbReference>
<dbReference type="STRING" id="177437.HRM2_40680"/>
<dbReference type="EMBL" id="CP001087">
    <property type="protein sequence ID" value="ACN17125.1"/>
    <property type="molecule type" value="Genomic_DNA"/>
</dbReference>
<sequence length="162" mass="18111">MSGLRKLKNEVYTLLARDDGKSFPDEILGYNLKRVVNPLISYIQSCDEHIRARAVVSLGQVVATLADRDMESARVVMRRLMWSLNDESGGIGWGAPESMGEIMAVHGGLAREFHRILISYVDSEGNYLEYEPLRQGAVKGLKRLFAAQPLIMAPYTHLLGTF</sequence>
<dbReference type="OrthoDB" id="5430983at2"/>
<dbReference type="HOGENOM" id="CLU_094508_0_0_7"/>
<organism evidence="1 2">
    <name type="scientific">Desulforapulum autotrophicum (strain ATCC 43914 / DSM 3382 / VKM B-1955 / HRM2)</name>
    <name type="common">Desulfobacterium autotrophicum</name>
    <dbReference type="NCBI Taxonomy" id="177437"/>
    <lineage>
        <taxon>Bacteria</taxon>
        <taxon>Pseudomonadati</taxon>
        <taxon>Thermodesulfobacteriota</taxon>
        <taxon>Desulfobacteria</taxon>
        <taxon>Desulfobacterales</taxon>
        <taxon>Desulfobacteraceae</taxon>
        <taxon>Desulforapulum</taxon>
    </lineage>
</organism>
<keyword evidence="2" id="KW-1185">Reference proteome</keyword>
<evidence type="ECO:0000313" key="2">
    <source>
        <dbReference type="Proteomes" id="UP000000442"/>
    </source>
</evidence>
<name>C0QCA8_DESAH</name>
<dbReference type="Proteomes" id="UP000000442">
    <property type="component" value="Chromosome"/>
</dbReference>
<evidence type="ECO:0000313" key="1">
    <source>
        <dbReference type="EMBL" id="ACN17125.1"/>
    </source>
</evidence>
<dbReference type="AlphaFoldDB" id="C0QCA8"/>
<gene>
    <name evidence="1" type="ordered locus">HRM2_40680</name>
</gene>
<reference evidence="1 2" key="1">
    <citation type="journal article" date="2009" name="Environ. Microbiol.">
        <title>Genome sequence of Desulfobacterium autotrophicum HRM2, a marine sulfate reducer oxidizing organic carbon completely to carbon dioxide.</title>
        <authorList>
            <person name="Strittmatter A.W."/>
            <person name="Liesegang H."/>
            <person name="Rabus R."/>
            <person name="Decker I."/>
            <person name="Amann J."/>
            <person name="Andres S."/>
            <person name="Henne A."/>
            <person name="Fricke W.F."/>
            <person name="Martinez-Arias R."/>
            <person name="Bartels D."/>
            <person name="Goesmann A."/>
            <person name="Krause L."/>
            <person name="Puehler A."/>
            <person name="Klenk H.P."/>
            <person name="Richter M."/>
            <person name="Schuler M."/>
            <person name="Gloeckner F.O."/>
            <person name="Meyerdierks A."/>
            <person name="Gottschalk G."/>
            <person name="Amann R."/>
        </authorList>
    </citation>
    <scope>NUCLEOTIDE SEQUENCE [LARGE SCALE GENOMIC DNA]</scope>
    <source>
        <strain evidence="2">ATCC 43914 / DSM 3382 / HRM2</strain>
    </source>
</reference>
<evidence type="ECO:0008006" key="3">
    <source>
        <dbReference type="Google" id="ProtNLM"/>
    </source>
</evidence>
<dbReference type="NCBIfam" id="NF045662">
    <property type="entry name" value="DVU0298_fam"/>
    <property type="match status" value="1"/>
</dbReference>
<accession>C0QCA8</accession>
<dbReference type="KEGG" id="dat:HRM2_40680"/>
<protein>
    <recommendedName>
        <fullName evidence="3">HEAT repeat domain-containing protein</fullName>
    </recommendedName>
</protein>
<dbReference type="eggNOG" id="COG1413">
    <property type="taxonomic scope" value="Bacteria"/>
</dbReference>
<dbReference type="SUPFAM" id="SSF48371">
    <property type="entry name" value="ARM repeat"/>
    <property type="match status" value="1"/>
</dbReference>
<dbReference type="RefSeq" id="WP_015905858.1">
    <property type="nucleotide sequence ID" value="NC_012108.1"/>
</dbReference>
<dbReference type="InterPro" id="IPR054701">
    <property type="entry name" value="DVU0298-like"/>
</dbReference>